<sequence>MSRQLTSTNDLHLGPCIGPQNSAAAAILNLTTPGVEPTRVIDVREIYPDLEGIPIKAKTVQNPTFETTFSTLKLVGSPTASHENALRNHANKERKVGLTISEKSDIDCRRYGNVSLPGAEDQSKRAPATDESYHLIMHAGHTPRHSLSSFPAMAAAEINRVSACNRGSRPAAFASSALEHKHGDTSSNCHYSRKAHVRAGEQVFLEDLNFAGHPGPADDAPVQRSPTIENLPEQDEIFWAELSQRLERISLGEQPLPKVLLSLAFELSETSWYDFGGVSSLVPESCNNEGGITAPGNICLP</sequence>
<dbReference type="OrthoDB" id="5427699at2759"/>
<organism evidence="1 2">
    <name type="scientific">Pochonia chlamydosporia 170</name>
    <dbReference type="NCBI Taxonomy" id="1380566"/>
    <lineage>
        <taxon>Eukaryota</taxon>
        <taxon>Fungi</taxon>
        <taxon>Dikarya</taxon>
        <taxon>Ascomycota</taxon>
        <taxon>Pezizomycotina</taxon>
        <taxon>Sordariomycetes</taxon>
        <taxon>Hypocreomycetidae</taxon>
        <taxon>Hypocreales</taxon>
        <taxon>Clavicipitaceae</taxon>
        <taxon>Pochonia</taxon>
    </lineage>
</organism>
<dbReference type="RefSeq" id="XP_018136395.1">
    <property type="nucleotide sequence ID" value="XM_018289959.1"/>
</dbReference>
<comment type="caution">
    <text evidence="1">The sequence shown here is derived from an EMBL/GenBank/DDBJ whole genome shotgun (WGS) entry which is preliminary data.</text>
</comment>
<keyword evidence="2" id="KW-1185">Reference proteome</keyword>
<name>A0A179EZ72_METCM</name>
<evidence type="ECO:0000313" key="2">
    <source>
        <dbReference type="Proteomes" id="UP000078397"/>
    </source>
</evidence>
<dbReference type="AlphaFoldDB" id="A0A179EZ72"/>
<reference evidence="1 2" key="1">
    <citation type="journal article" date="2016" name="PLoS Pathog.">
        <title>Biosynthesis of antibiotic leucinostatins in bio-control fungus Purpureocillium lilacinum and their inhibition on phytophthora revealed by genome mining.</title>
        <authorList>
            <person name="Wang G."/>
            <person name="Liu Z."/>
            <person name="Lin R."/>
            <person name="Li E."/>
            <person name="Mao Z."/>
            <person name="Ling J."/>
            <person name="Yang Y."/>
            <person name="Yin W.B."/>
            <person name="Xie B."/>
        </authorList>
    </citation>
    <scope>NUCLEOTIDE SEQUENCE [LARGE SCALE GENOMIC DNA]</scope>
    <source>
        <strain evidence="1">170</strain>
    </source>
</reference>
<gene>
    <name evidence="1" type="ORF">VFPPC_11920</name>
</gene>
<accession>A0A179EZ72</accession>
<evidence type="ECO:0000313" key="1">
    <source>
        <dbReference type="EMBL" id="OAQ58199.1"/>
    </source>
</evidence>
<dbReference type="EMBL" id="LSBJ02000030">
    <property type="protein sequence ID" value="OAQ58199.1"/>
    <property type="molecule type" value="Genomic_DNA"/>
</dbReference>
<protein>
    <submittedName>
        <fullName evidence="1">Uncharacterized protein</fullName>
    </submittedName>
</protein>
<proteinExistence type="predicted"/>
<dbReference type="Proteomes" id="UP000078397">
    <property type="component" value="Unassembled WGS sequence"/>
</dbReference>
<dbReference type="GeneID" id="28853953"/>
<dbReference type="KEGG" id="pchm:VFPPC_11920"/>